<evidence type="ECO:0000313" key="4">
    <source>
        <dbReference type="Proteomes" id="UP001139648"/>
    </source>
</evidence>
<feature type="domain" description="YdbS-like PH" evidence="2">
    <location>
        <begin position="395"/>
        <end position="459"/>
    </location>
</feature>
<feature type="domain" description="YdbS-like PH" evidence="2">
    <location>
        <begin position="49"/>
        <end position="128"/>
    </location>
</feature>
<name>A0A9X2GF46_9ACTN</name>
<dbReference type="AlphaFoldDB" id="A0A9X2GF46"/>
<comment type="caution">
    <text evidence="3">The sequence shown here is derived from an EMBL/GenBank/DDBJ whole genome shotgun (WGS) entry which is preliminary data.</text>
</comment>
<dbReference type="Proteomes" id="UP001139648">
    <property type="component" value="Unassembled WGS sequence"/>
</dbReference>
<proteinExistence type="predicted"/>
<gene>
    <name evidence="3" type="ORF">HD597_001231</name>
</gene>
<evidence type="ECO:0000256" key="1">
    <source>
        <dbReference type="SAM" id="Phobius"/>
    </source>
</evidence>
<feature type="transmembrane region" description="Helical" evidence="1">
    <location>
        <begin position="169"/>
        <end position="190"/>
    </location>
</feature>
<keyword evidence="1" id="KW-0812">Transmembrane</keyword>
<reference evidence="3" key="1">
    <citation type="submission" date="2022-06" db="EMBL/GenBank/DDBJ databases">
        <title>Sequencing the genomes of 1000 actinobacteria strains.</title>
        <authorList>
            <person name="Klenk H.-P."/>
        </authorList>
    </citation>
    <scope>NUCLEOTIDE SEQUENCE</scope>
    <source>
        <strain evidence="3">DSM 46694</strain>
    </source>
</reference>
<organism evidence="3 4">
    <name type="scientific">Nonomuraea thailandensis</name>
    <dbReference type="NCBI Taxonomy" id="1188745"/>
    <lineage>
        <taxon>Bacteria</taxon>
        <taxon>Bacillati</taxon>
        <taxon>Actinomycetota</taxon>
        <taxon>Actinomycetes</taxon>
        <taxon>Streptosporangiales</taxon>
        <taxon>Streptosporangiaceae</taxon>
        <taxon>Nonomuraea</taxon>
    </lineage>
</organism>
<dbReference type="EMBL" id="JAMZEB010000002">
    <property type="protein sequence ID" value="MCP2354211.1"/>
    <property type="molecule type" value="Genomic_DNA"/>
</dbReference>
<keyword evidence="4" id="KW-1185">Reference proteome</keyword>
<feature type="transmembrane region" description="Helical" evidence="1">
    <location>
        <begin position="210"/>
        <end position="236"/>
    </location>
</feature>
<dbReference type="InterPro" id="IPR014529">
    <property type="entry name" value="UCP026631"/>
</dbReference>
<feature type="transmembrane region" description="Helical" evidence="1">
    <location>
        <begin position="32"/>
        <end position="57"/>
    </location>
</feature>
<protein>
    <submittedName>
        <fullName evidence="3">Membrane protein</fullName>
    </submittedName>
</protein>
<dbReference type="InterPro" id="IPR005182">
    <property type="entry name" value="YdbS-like_PH"/>
</dbReference>
<dbReference type="Pfam" id="PF03703">
    <property type="entry name" value="bPH_2"/>
    <property type="match status" value="2"/>
</dbReference>
<dbReference type="PANTHER" id="PTHR34473">
    <property type="entry name" value="UPF0699 TRANSMEMBRANE PROTEIN YDBS"/>
    <property type="match status" value="1"/>
</dbReference>
<dbReference type="PIRSF" id="PIRSF026631">
    <property type="entry name" value="UCP026631"/>
    <property type="match status" value="1"/>
</dbReference>
<evidence type="ECO:0000259" key="2">
    <source>
        <dbReference type="Pfam" id="PF03703"/>
    </source>
</evidence>
<sequence>MLLIDPVRMLPSLLLPLVGVLFVGGFSARSYAYAAVGVLAAIVFATVRWATFTYEIVGDRLETKRSLISRSVRTIPLERIRGVDVSTPPMHRLLGLTILKIDTGASGDEEEAKLAGVSLDEAERLKALLLRRTAEPAGDAHVPHAAAGPKERTIIGVPRKWLLYGPLSGAYLLTPFAFVGGAVGLAFQWGDDLGLSQDDALSAGEWLWGHPYLLIGVAVLLVLAMPFAGGLMYAVFNWNFELKRRDGYLVAERGLINRRSVSLESKRVRGYEIVDGLAERWAGVVRVWAIVTGLGDSETRGQLLPDVPRTVAFQVTGDAIGPYDAALRPHPPVARRRRLFRAVFPWLVLAAVSVAGLWATGGVFWWVLLVLALLLAGGGVPLGLDRYASLGHGYDGGRLAVRSGSLRRAQAVVERRAVVGWRLRQTWFQRRAGVLTLIAGVGAGKGGYSAIDVAEAQGVEFAAEVTPEWLAPFLERGES</sequence>
<dbReference type="RefSeq" id="WP_253759247.1">
    <property type="nucleotide sequence ID" value="NZ_BAABKA010000033.1"/>
</dbReference>
<feature type="transmembrane region" description="Helical" evidence="1">
    <location>
        <begin position="339"/>
        <end position="358"/>
    </location>
</feature>
<dbReference type="PANTHER" id="PTHR34473:SF2">
    <property type="entry name" value="UPF0699 TRANSMEMBRANE PROTEIN YDBT"/>
    <property type="match status" value="1"/>
</dbReference>
<accession>A0A9X2GF46</accession>
<evidence type="ECO:0000313" key="3">
    <source>
        <dbReference type="EMBL" id="MCP2354211.1"/>
    </source>
</evidence>
<feature type="transmembrane region" description="Helical" evidence="1">
    <location>
        <begin position="364"/>
        <end position="384"/>
    </location>
</feature>
<feature type="transmembrane region" description="Helical" evidence="1">
    <location>
        <begin position="7"/>
        <end position="26"/>
    </location>
</feature>
<keyword evidence="1" id="KW-1133">Transmembrane helix</keyword>
<keyword evidence="1" id="KW-0472">Membrane</keyword>